<evidence type="ECO:0000313" key="3">
    <source>
        <dbReference type="Proteomes" id="UP000492821"/>
    </source>
</evidence>
<evidence type="ECO:0000313" key="4">
    <source>
        <dbReference type="WBParaSite" id="Pan_g9413.t4"/>
    </source>
</evidence>
<dbReference type="GO" id="GO:0019899">
    <property type="term" value="F:enzyme binding"/>
    <property type="evidence" value="ECO:0007669"/>
    <property type="project" value="UniProtKB-ARBA"/>
</dbReference>
<organism evidence="3 4">
    <name type="scientific">Panagrellus redivivus</name>
    <name type="common">Microworm</name>
    <dbReference type="NCBI Taxonomy" id="6233"/>
    <lineage>
        <taxon>Eukaryota</taxon>
        <taxon>Metazoa</taxon>
        <taxon>Ecdysozoa</taxon>
        <taxon>Nematoda</taxon>
        <taxon>Chromadorea</taxon>
        <taxon>Rhabditida</taxon>
        <taxon>Tylenchina</taxon>
        <taxon>Panagrolaimomorpha</taxon>
        <taxon>Panagrolaimoidea</taxon>
        <taxon>Panagrolaimidae</taxon>
        <taxon>Panagrellus</taxon>
    </lineage>
</organism>
<dbReference type="InterPro" id="IPR001878">
    <property type="entry name" value="Znf_CCHC"/>
</dbReference>
<dbReference type="SMART" id="SM00343">
    <property type="entry name" value="ZnF_C2HC"/>
    <property type="match status" value="3"/>
</dbReference>
<dbReference type="AlphaFoldDB" id="A0A7E4WD39"/>
<proteinExistence type="predicted"/>
<feature type="chain" id="PRO_5029018753" evidence="1">
    <location>
        <begin position="19"/>
        <end position="297"/>
    </location>
</feature>
<keyword evidence="1" id="KW-0732">Signal</keyword>
<reference evidence="4" key="2">
    <citation type="submission" date="2020-10" db="UniProtKB">
        <authorList>
            <consortium name="WormBaseParasite"/>
        </authorList>
    </citation>
    <scope>IDENTIFICATION</scope>
</reference>
<evidence type="ECO:0000259" key="2">
    <source>
        <dbReference type="SMART" id="SM00343"/>
    </source>
</evidence>
<accession>A0A7E4WD39</accession>
<dbReference type="WBParaSite" id="Pan_g9413.t4">
    <property type="protein sequence ID" value="Pan_g9413.t4"/>
    <property type="gene ID" value="Pan_g9413"/>
</dbReference>
<feature type="domain" description="CCHC-type" evidence="2">
    <location>
        <begin position="192"/>
        <end position="208"/>
    </location>
</feature>
<feature type="domain" description="CCHC-type" evidence="2">
    <location>
        <begin position="210"/>
        <end position="226"/>
    </location>
</feature>
<dbReference type="Gene3D" id="4.10.60.10">
    <property type="entry name" value="Zinc finger, CCHC-type"/>
    <property type="match status" value="1"/>
</dbReference>
<feature type="signal peptide" evidence="1">
    <location>
        <begin position="1"/>
        <end position="18"/>
    </location>
</feature>
<name>A0A7E4WD39_PANRE</name>
<dbReference type="GO" id="GO:0003676">
    <property type="term" value="F:nucleic acid binding"/>
    <property type="evidence" value="ECO:0007669"/>
    <property type="project" value="InterPro"/>
</dbReference>
<dbReference type="GO" id="GO:0008270">
    <property type="term" value="F:zinc ion binding"/>
    <property type="evidence" value="ECO:0007669"/>
    <property type="project" value="InterPro"/>
</dbReference>
<sequence length="297" mass="34249">MLLSLFLITAFLPPAANPIVSKMNPSDEDPLTEEQCLADSVTSMVDQLLTQLQTTNTFYSPGGPTFRTVRMKLLDLKSQYYSNTIDLQQYSDRAARCSEELLDPLMYQWAKSVYTLPRQNPLPFPPTYEGVEVSLNDFSRAHMQMRRSDRWNGYESTHMRGQFNIVNVEEFRCPRCVTNVHSVETCSAPYPRCAHCWEVGHQTSTCQYHLCVHCLRYGHSRRRCPERHLPARCNRCFINTSEHVGRDCPNPKKMYCRHCGLEHNHKLCPDVSPQRRALCYKHKGAHNFSECPNPSNG</sequence>
<protein>
    <submittedName>
        <fullName evidence="4">Glyco_trans_2-like domain-containing protein</fullName>
    </submittedName>
</protein>
<dbReference type="Proteomes" id="UP000492821">
    <property type="component" value="Unassembled WGS sequence"/>
</dbReference>
<evidence type="ECO:0000256" key="1">
    <source>
        <dbReference type="SAM" id="SignalP"/>
    </source>
</evidence>
<reference evidence="3" key="1">
    <citation type="journal article" date="2013" name="Genetics">
        <title>The draft genome and transcriptome of Panagrellus redivivus are shaped by the harsh demands of a free-living lifestyle.</title>
        <authorList>
            <person name="Srinivasan J."/>
            <person name="Dillman A.R."/>
            <person name="Macchietto M.G."/>
            <person name="Heikkinen L."/>
            <person name="Lakso M."/>
            <person name="Fracchia K.M."/>
            <person name="Antoshechkin I."/>
            <person name="Mortazavi A."/>
            <person name="Wong G."/>
            <person name="Sternberg P.W."/>
        </authorList>
    </citation>
    <scope>NUCLEOTIDE SEQUENCE [LARGE SCALE GENOMIC DNA]</scope>
    <source>
        <strain evidence="3">MT8872</strain>
    </source>
</reference>
<keyword evidence="3" id="KW-1185">Reference proteome</keyword>
<dbReference type="InterPro" id="IPR036875">
    <property type="entry name" value="Znf_CCHC_sf"/>
</dbReference>
<feature type="domain" description="CCHC-type" evidence="2">
    <location>
        <begin position="232"/>
        <end position="250"/>
    </location>
</feature>
<dbReference type="SUPFAM" id="SSF57756">
    <property type="entry name" value="Retrovirus zinc finger-like domains"/>
    <property type="match status" value="1"/>
</dbReference>